<dbReference type="EMBL" id="UFUW01000001">
    <property type="protein sequence ID" value="SUX25475.1"/>
    <property type="molecule type" value="Genomic_DNA"/>
</dbReference>
<organism evidence="1 2">
    <name type="scientific">Cardiobacterium valvarum</name>
    <dbReference type="NCBI Taxonomy" id="194702"/>
    <lineage>
        <taxon>Bacteria</taxon>
        <taxon>Pseudomonadati</taxon>
        <taxon>Pseudomonadota</taxon>
        <taxon>Gammaproteobacteria</taxon>
        <taxon>Cardiobacteriales</taxon>
        <taxon>Cardiobacteriaceae</taxon>
        <taxon>Cardiobacterium</taxon>
    </lineage>
</organism>
<evidence type="ECO:0000313" key="2">
    <source>
        <dbReference type="Proteomes" id="UP000254572"/>
    </source>
</evidence>
<proteinExistence type="predicted"/>
<dbReference type="Proteomes" id="UP000254572">
    <property type="component" value="Unassembled WGS sequence"/>
</dbReference>
<dbReference type="RefSeq" id="WP_376799413.1">
    <property type="nucleotide sequence ID" value="NZ_JBHLZC010000001.1"/>
</dbReference>
<gene>
    <name evidence="1" type="ORF">NCTC13294_02448</name>
</gene>
<dbReference type="AlphaFoldDB" id="A0A381EEP5"/>
<name>A0A381EEP5_9GAMM</name>
<protein>
    <submittedName>
        <fullName evidence="1">Uncharacterized protein</fullName>
    </submittedName>
</protein>
<reference evidence="1 2" key="1">
    <citation type="submission" date="2018-06" db="EMBL/GenBank/DDBJ databases">
        <authorList>
            <consortium name="Pathogen Informatics"/>
            <person name="Doyle S."/>
        </authorList>
    </citation>
    <scope>NUCLEOTIDE SEQUENCE [LARGE SCALE GENOMIC DNA]</scope>
    <source>
        <strain evidence="1 2">NCTC13294</strain>
    </source>
</reference>
<accession>A0A381EEP5</accession>
<sequence>MTMNDEYDFSRTRRNPYTAQLKQAVIIPLDADSAACFQTLAEELHTTTEALIHQYLQDCVKQQRKPQHHWT</sequence>
<evidence type="ECO:0000313" key="1">
    <source>
        <dbReference type="EMBL" id="SUX25475.1"/>
    </source>
</evidence>
<keyword evidence="2" id="KW-1185">Reference proteome</keyword>